<evidence type="ECO:0000256" key="3">
    <source>
        <dbReference type="ARBA" id="ARBA00034247"/>
    </source>
</evidence>
<evidence type="ECO:0000313" key="8">
    <source>
        <dbReference type="Proteomes" id="UP000219374"/>
    </source>
</evidence>
<dbReference type="InterPro" id="IPR000160">
    <property type="entry name" value="GGDEF_dom"/>
</dbReference>
<feature type="transmembrane region" description="Helical" evidence="5">
    <location>
        <begin position="70"/>
        <end position="96"/>
    </location>
</feature>
<dbReference type="PANTHER" id="PTHR45138:SF9">
    <property type="entry name" value="DIGUANYLATE CYCLASE DGCM-RELATED"/>
    <property type="match status" value="1"/>
</dbReference>
<dbReference type="EMBL" id="OCND01000002">
    <property type="protein sequence ID" value="SOD52965.1"/>
    <property type="molecule type" value="Genomic_DNA"/>
</dbReference>
<proteinExistence type="predicted"/>
<comment type="cofactor">
    <cofactor evidence="1">
        <name>Mg(2+)</name>
        <dbReference type="ChEBI" id="CHEBI:18420"/>
    </cofactor>
</comment>
<feature type="transmembrane region" description="Helical" evidence="5">
    <location>
        <begin position="136"/>
        <end position="153"/>
    </location>
</feature>
<sequence>MLVQRLRADFKLAVVMLFGIITILGVTPFAIYRFASGAPLVGAIDLAIVLSISVGVGYAWRTGRTGGTTLFLAIIYTVGCVAVAHLIGVAGVLWTYPVLLANFLLVRSSYAVAVSALAVLGVATCDPLLANPAHQVVFIATAFVVSLFAYVFASRTEMQRLQLEAVAAHDPLTGAYNRRGMGAELTIAMAGSIRTRSPLGLLVFDLDRFKLVNDRYGHEAGDLVLVRIADLVRGSTRIGDRFFRLGGEEFGLLVPGVDSGSLAAVAETLRAAVEQEIHCGDQPVTISIGATLFIPGESAADLLARADEAMYQAKREGRNRVVCRIPGEHYPPSSAAAAAHLRHRRHPAQAGTSAEANERRIP</sequence>
<dbReference type="PANTHER" id="PTHR45138">
    <property type="entry name" value="REGULATORY COMPONENTS OF SENSORY TRANSDUCTION SYSTEM"/>
    <property type="match status" value="1"/>
</dbReference>
<dbReference type="GO" id="GO:0052621">
    <property type="term" value="F:diguanylate cyclase activity"/>
    <property type="evidence" value="ECO:0007669"/>
    <property type="project" value="UniProtKB-EC"/>
</dbReference>
<dbReference type="EC" id="2.7.7.65" evidence="2"/>
<evidence type="ECO:0000256" key="1">
    <source>
        <dbReference type="ARBA" id="ARBA00001946"/>
    </source>
</evidence>
<gene>
    <name evidence="7" type="ORF">SAMN06296416_102170</name>
</gene>
<keyword evidence="8" id="KW-1185">Reference proteome</keyword>
<dbReference type="Pfam" id="PF00990">
    <property type="entry name" value="GGDEF"/>
    <property type="match status" value="1"/>
</dbReference>
<feature type="domain" description="GGDEF" evidence="6">
    <location>
        <begin position="197"/>
        <end position="326"/>
    </location>
</feature>
<dbReference type="RefSeq" id="WP_097120949.1">
    <property type="nucleotide sequence ID" value="NZ_OCND01000002.1"/>
</dbReference>
<dbReference type="CDD" id="cd01949">
    <property type="entry name" value="GGDEF"/>
    <property type="match status" value="1"/>
</dbReference>
<dbReference type="FunFam" id="3.30.70.270:FF:000001">
    <property type="entry name" value="Diguanylate cyclase domain protein"/>
    <property type="match status" value="1"/>
</dbReference>
<dbReference type="InterPro" id="IPR050469">
    <property type="entry name" value="Diguanylate_Cyclase"/>
</dbReference>
<protein>
    <recommendedName>
        <fullName evidence="2">diguanylate cyclase</fullName>
        <ecNumber evidence="2">2.7.7.65</ecNumber>
    </recommendedName>
</protein>
<reference evidence="7 8" key="1">
    <citation type="submission" date="2017-09" db="EMBL/GenBank/DDBJ databases">
        <authorList>
            <person name="Ehlers B."/>
            <person name="Leendertz F.H."/>
        </authorList>
    </citation>
    <scope>NUCLEOTIDE SEQUENCE [LARGE SCALE GENOMIC DNA]</scope>
    <source>
        <strain evidence="7 8">CGMCC 1.10978</strain>
    </source>
</reference>
<dbReference type="Gene3D" id="3.30.70.270">
    <property type="match status" value="1"/>
</dbReference>
<dbReference type="AlphaFoldDB" id="A0A286D2T5"/>
<feature type="transmembrane region" description="Helical" evidence="5">
    <location>
        <begin position="38"/>
        <end position="58"/>
    </location>
</feature>
<evidence type="ECO:0000313" key="7">
    <source>
        <dbReference type="EMBL" id="SOD52965.1"/>
    </source>
</evidence>
<dbReference type="PROSITE" id="PS50887">
    <property type="entry name" value="GGDEF"/>
    <property type="match status" value="1"/>
</dbReference>
<dbReference type="GO" id="GO:0043709">
    <property type="term" value="P:cell adhesion involved in single-species biofilm formation"/>
    <property type="evidence" value="ECO:0007669"/>
    <property type="project" value="TreeGrafter"/>
</dbReference>
<evidence type="ECO:0000256" key="2">
    <source>
        <dbReference type="ARBA" id="ARBA00012528"/>
    </source>
</evidence>
<name>A0A286D2T5_9GAMM</name>
<keyword evidence="5" id="KW-1133">Transmembrane helix</keyword>
<dbReference type="SUPFAM" id="SSF55073">
    <property type="entry name" value="Nucleotide cyclase"/>
    <property type="match status" value="1"/>
</dbReference>
<dbReference type="OrthoDB" id="9803824at2"/>
<dbReference type="InterPro" id="IPR043128">
    <property type="entry name" value="Rev_trsase/Diguanyl_cyclase"/>
</dbReference>
<feature type="transmembrane region" description="Helical" evidence="5">
    <location>
        <begin position="12"/>
        <end position="32"/>
    </location>
</feature>
<dbReference type="NCBIfam" id="TIGR00254">
    <property type="entry name" value="GGDEF"/>
    <property type="match status" value="1"/>
</dbReference>
<accession>A0A286D2T5</accession>
<evidence type="ECO:0000256" key="5">
    <source>
        <dbReference type="SAM" id="Phobius"/>
    </source>
</evidence>
<organism evidence="7 8">
    <name type="scientific">Pseudoxanthomonas wuyuanensis</name>
    <dbReference type="NCBI Taxonomy" id="1073196"/>
    <lineage>
        <taxon>Bacteria</taxon>
        <taxon>Pseudomonadati</taxon>
        <taxon>Pseudomonadota</taxon>
        <taxon>Gammaproteobacteria</taxon>
        <taxon>Lysobacterales</taxon>
        <taxon>Lysobacteraceae</taxon>
        <taxon>Pseudoxanthomonas</taxon>
    </lineage>
</organism>
<keyword evidence="5" id="KW-0812">Transmembrane</keyword>
<dbReference type="SMART" id="SM00267">
    <property type="entry name" value="GGDEF"/>
    <property type="match status" value="1"/>
</dbReference>
<evidence type="ECO:0000256" key="4">
    <source>
        <dbReference type="SAM" id="MobiDB-lite"/>
    </source>
</evidence>
<comment type="catalytic activity">
    <reaction evidence="3">
        <text>2 GTP = 3',3'-c-di-GMP + 2 diphosphate</text>
        <dbReference type="Rhea" id="RHEA:24898"/>
        <dbReference type="ChEBI" id="CHEBI:33019"/>
        <dbReference type="ChEBI" id="CHEBI:37565"/>
        <dbReference type="ChEBI" id="CHEBI:58805"/>
        <dbReference type="EC" id="2.7.7.65"/>
    </reaction>
</comment>
<dbReference type="GO" id="GO:0005886">
    <property type="term" value="C:plasma membrane"/>
    <property type="evidence" value="ECO:0007669"/>
    <property type="project" value="TreeGrafter"/>
</dbReference>
<feature type="region of interest" description="Disordered" evidence="4">
    <location>
        <begin position="334"/>
        <end position="362"/>
    </location>
</feature>
<evidence type="ECO:0000259" key="6">
    <source>
        <dbReference type="PROSITE" id="PS50887"/>
    </source>
</evidence>
<dbReference type="Proteomes" id="UP000219374">
    <property type="component" value="Unassembled WGS sequence"/>
</dbReference>
<dbReference type="InterPro" id="IPR029787">
    <property type="entry name" value="Nucleotide_cyclase"/>
</dbReference>
<feature type="transmembrane region" description="Helical" evidence="5">
    <location>
        <begin position="108"/>
        <end position="129"/>
    </location>
</feature>
<keyword evidence="5" id="KW-0472">Membrane</keyword>
<dbReference type="GO" id="GO:1902201">
    <property type="term" value="P:negative regulation of bacterial-type flagellum-dependent cell motility"/>
    <property type="evidence" value="ECO:0007669"/>
    <property type="project" value="TreeGrafter"/>
</dbReference>